<protein>
    <submittedName>
        <fullName evidence="1">Uncharacterized protein</fullName>
    </submittedName>
</protein>
<keyword evidence="2" id="KW-1185">Reference proteome</keyword>
<proteinExistence type="predicted"/>
<evidence type="ECO:0000313" key="2">
    <source>
        <dbReference type="Proteomes" id="UP000517916"/>
    </source>
</evidence>
<name>A0ABR6BIK8_9PSEU</name>
<gene>
    <name evidence="1" type="ORF">BC739_003937</name>
</gene>
<accession>A0ABR6BIK8</accession>
<comment type="caution">
    <text evidence="1">The sequence shown here is derived from an EMBL/GenBank/DDBJ whole genome shotgun (WGS) entry which is preliminary data.</text>
</comment>
<sequence length="61" mass="6610">MRQDLLNSVDAGRRAFVGTCEDIAELRDEGGIPEAMLASLRQLTVHCGQCQSLRGPSPMAH</sequence>
<dbReference type="RefSeq" id="WP_182837979.1">
    <property type="nucleotide sequence ID" value="NZ_BAAABQ010000039.1"/>
</dbReference>
<reference evidence="1 2" key="1">
    <citation type="submission" date="2020-08" db="EMBL/GenBank/DDBJ databases">
        <title>Genomic Encyclopedia of Archaeal and Bacterial Type Strains, Phase II (KMG-II): from individual species to whole genera.</title>
        <authorList>
            <person name="Goeker M."/>
        </authorList>
    </citation>
    <scope>NUCLEOTIDE SEQUENCE [LARGE SCALE GENOMIC DNA]</scope>
    <source>
        <strain evidence="1 2">DSM 43850</strain>
    </source>
</reference>
<evidence type="ECO:0000313" key="1">
    <source>
        <dbReference type="EMBL" id="MBA8926731.1"/>
    </source>
</evidence>
<dbReference type="Proteomes" id="UP000517916">
    <property type="component" value="Unassembled WGS sequence"/>
</dbReference>
<organism evidence="1 2">
    <name type="scientific">Kutzneria viridogrisea</name>
    <dbReference type="NCBI Taxonomy" id="47990"/>
    <lineage>
        <taxon>Bacteria</taxon>
        <taxon>Bacillati</taxon>
        <taxon>Actinomycetota</taxon>
        <taxon>Actinomycetes</taxon>
        <taxon>Pseudonocardiales</taxon>
        <taxon>Pseudonocardiaceae</taxon>
        <taxon>Kutzneria</taxon>
    </lineage>
</organism>
<dbReference type="EMBL" id="JACJID010000003">
    <property type="protein sequence ID" value="MBA8926731.1"/>
    <property type="molecule type" value="Genomic_DNA"/>
</dbReference>